<gene>
    <name evidence="7" type="ORF">GCM10011366_30180</name>
</gene>
<keyword evidence="4" id="KW-0456">Lyase</keyword>
<comment type="similarity">
    <text evidence="5">Belongs to the class-II pyridoxal-phosphate-dependent aminotransferase family. MalY/PatB cystathionine beta-lyase subfamily.</text>
</comment>
<comment type="caution">
    <text evidence="7">The sequence shown here is derived from an EMBL/GenBank/DDBJ whole genome shotgun (WGS) entry which is preliminary data.</text>
</comment>
<organism evidence="7 8">
    <name type="scientific">Ornithinimicrobium tianjinense</name>
    <dbReference type="NCBI Taxonomy" id="1195761"/>
    <lineage>
        <taxon>Bacteria</taxon>
        <taxon>Bacillati</taxon>
        <taxon>Actinomycetota</taxon>
        <taxon>Actinomycetes</taxon>
        <taxon>Micrococcales</taxon>
        <taxon>Ornithinimicrobiaceae</taxon>
        <taxon>Ornithinimicrobium</taxon>
    </lineage>
</organism>
<dbReference type="EC" id="4.4.1.13" evidence="2"/>
<dbReference type="PANTHER" id="PTHR43525:SF2">
    <property type="entry name" value="CYSTATHIONINE BETA-LYASE-RELATED"/>
    <property type="match status" value="1"/>
</dbReference>
<evidence type="ECO:0000256" key="5">
    <source>
        <dbReference type="ARBA" id="ARBA00037974"/>
    </source>
</evidence>
<dbReference type="GO" id="GO:0047804">
    <property type="term" value="F:cysteine-S-conjugate beta-lyase activity"/>
    <property type="evidence" value="ECO:0007669"/>
    <property type="project" value="UniProtKB-EC"/>
</dbReference>
<proteinExistence type="inferred from homology"/>
<name>A0A917BWP2_9MICO</name>
<reference evidence="7" key="2">
    <citation type="submission" date="2020-09" db="EMBL/GenBank/DDBJ databases">
        <authorList>
            <person name="Sun Q."/>
            <person name="Zhou Y."/>
        </authorList>
    </citation>
    <scope>NUCLEOTIDE SEQUENCE</scope>
    <source>
        <strain evidence="7">CGMCC 1.12160</strain>
    </source>
</reference>
<evidence type="ECO:0000256" key="1">
    <source>
        <dbReference type="ARBA" id="ARBA00001933"/>
    </source>
</evidence>
<dbReference type="InterPro" id="IPR015424">
    <property type="entry name" value="PyrdxlP-dep_Trfase"/>
</dbReference>
<dbReference type="GO" id="GO:0030170">
    <property type="term" value="F:pyridoxal phosphate binding"/>
    <property type="evidence" value="ECO:0007669"/>
    <property type="project" value="InterPro"/>
</dbReference>
<keyword evidence="3" id="KW-0663">Pyridoxal phosphate</keyword>
<dbReference type="InterPro" id="IPR015422">
    <property type="entry name" value="PyrdxlP-dep_Trfase_small"/>
</dbReference>
<dbReference type="EMBL" id="BMEM01000007">
    <property type="protein sequence ID" value="GGF60322.1"/>
    <property type="molecule type" value="Genomic_DNA"/>
</dbReference>
<evidence type="ECO:0000256" key="4">
    <source>
        <dbReference type="ARBA" id="ARBA00023239"/>
    </source>
</evidence>
<evidence type="ECO:0000313" key="8">
    <source>
        <dbReference type="Proteomes" id="UP000605670"/>
    </source>
</evidence>
<dbReference type="Pfam" id="PF00155">
    <property type="entry name" value="Aminotran_1_2"/>
    <property type="match status" value="1"/>
</dbReference>
<comment type="cofactor">
    <cofactor evidence="1">
        <name>pyridoxal 5'-phosphate</name>
        <dbReference type="ChEBI" id="CHEBI:597326"/>
    </cofactor>
</comment>
<dbReference type="InterPro" id="IPR004839">
    <property type="entry name" value="Aminotransferase_I/II_large"/>
</dbReference>
<dbReference type="AlphaFoldDB" id="A0A917BWP2"/>
<dbReference type="Gene3D" id="3.90.1150.10">
    <property type="entry name" value="Aspartate Aminotransferase, domain 1"/>
    <property type="match status" value="1"/>
</dbReference>
<evidence type="ECO:0000259" key="6">
    <source>
        <dbReference type="Pfam" id="PF00155"/>
    </source>
</evidence>
<dbReference type="Gene3D" id="3.40.640.10">
    <property type="entry name" value="Type I PLP-dependent aspartate aminotransferase-like (Major domain)"/>
    <property type="match status" value="1"/>
</dbReference>
<dbReference type="InterPro" id="IPR051798">
    <property type="entry name" value="Class-II_PLP-Dep_Aminotrans"/>
</dbReference>
<evidence type="ECO:0000256" key="3">
    <source>
        <dbReference type="ARBA" id="ARBA00022898"/>
    </source>
</evidence>
<reference evidence="7" key="1">
    <citation type="journal article" date="2014" name="Int. J. Syst. Evol. Microbiol.">
        <title>Complete genome sequence of Corynebacterium casei LMG S-19264T (=DSM 44701T), isolated from a smear-ripened cheese.</title>
        <authorList>
            <consortium name="US DOE Joint Genome Institute (JGI-PGF)"/>
            <person name="Walter F."/>
            <person name="Albersmeier A."/>
            <person name="Kalinowski J."/>
            <person name="Ruckert C."/>
        </authorList>
    </citation>
    <scope>NUCLEOTIDE SEQUENCE</scope>
    <source>
        <strain evidence="7">CGMCC 1.12160</strain>
    </source>
</reference>
<evidence type="ECO:0000313" key="7">
    <source>
        <dbReference type="EMBL" id="GGF60322.1"/>
    </source>
</evidence>
<feature type="domain" description="Aminotransferase class I/classII large" evidence="6">
    <location>
        <begin position="99"/>
        <end position="380"/>
    </location>
</feature>
<sequence length="385" mass="41481">MPTMTAPFDLTLEQLREHRSAKWSRVPADVLPAWTAEMDVRTAPAVADALQLAIGRSDFGYAGDPAPVTQAFAGFARDTWGWDPADGGGRMRLFSDVGHAVKEILGALTQPGDPVIINPPVYLSFYPWLAGLRLTPLEVPMLDVASGGRLDLDGMARALTSGARVVLLCSPHNPLGHVYPREDLASLAELALEHGAVVVADEIHAPLVHPGSPTGFVPWLSVSDAARQVGIAVHSPSKAWNTAGLKLAVGITAVEGRWPQIREEVDWAPSILGQYAAIAAYTDGRDWLDEVRRQLQERTTRLADLLAEHLPGVRYRPGHSSYLAWLDCRELGLGDDPAATFLERGRVQLSPGPAFGAGGSGFARLNYGTSEELMAEAVRRMARAL</sequence>
<dbReference type="PANTHER" id="PTHR43525">
    <property type="entry name" value="PROTEIN MALY"/>
    <property type="match status" value="1"/>
</dbReference>
<accession>A0A917BWP2</accession>
<dbReference type="CDD" id="cd00609">
    <property type="entry name" value="AAT_like"/>
    <property type="match status" value="1"/>
</dbReference>
<protein>
    <recommendedName>
        <fullName evidence="2">cysteine-S-conjugate beta-lyase</fullName>
        <ecNumber evidence="2">4.4.1.13</ecNumber>
    </recommendedName>
</protein>
<dbReference type="InterPro" id="IPR015421">
    <property type="entry name" value="PyrdxlP-dep_Trfase_major"/>
</dbReference>
<keyword evidence="8" id="KW-1185">Reference proteome</keyword>
<evidence type="ECO:0000256" key="2">
    <source>
        <dbReference type="ARBA" id="ARBA00012224"/>
    </source>
</evidence>
<dbReference type="Proteomes" id="UP000605670">
    <property type="component" value="Unassembled WGS sequence"/>
</dbReference>
<dbReference type="SUPFAM" id="SSF53383">
    <property type="entry name" value="PLP-dependent transferases"/>
    <property type="match status" value="1"/>
</dbReference>